<evidence type="ECO:0000313" key="2">
    <source>
        <dbReference type="EMBL" id="SEP87891.1"/>
    </source>
</evidence>
<dbReference type="Proteomes" id="UP000199021">
    <property type="component" value="Unassembled WGS sequence"/>
</dbReference>
<dbReference type="SUPFAM" id="SSF55154">
    <property type="entry name" value="CYTH-like phosphatases"/>
    <property type="match status" value="1"/>
</dbReference>
<protein>
    <submittedName>
        <fullName evidence="2">Adenylate cyclase</fullName>
    </submittedName>
</protein>
<dbReference type="AlphaFoldDB" id="A0A1H9BGP3"/>
<gene>
    <name evidence="2" type="ORF">SAMN05444359_103114</name>
</gene>
<dbReference type="InterPro" id="IPR033469">
    <property type="entry name" value="CYTH-like_dom_sf"/>
</dbReference>
<dbReference type="PROSITE" id="PS51707">
    <property type="entry name" value="CYTH"/>
    <property type="match status" value="1"/>
</dbReference>
<evidence type="ECO:0000313" key="3">
    <source>
        <dbReference type="Proteomes" id="UP000199021"/>
    </source>
</evidence>
<dbReference type="CDD" id="cd07890">
    <property type="entry name" value="CYTH-like_AC_IV-like"/>
    <property type="match status" value="1"/>
</dbReference>
<dbReference type="PANTHER" id="PTHR21028:SF2">
    <property type="entry name" value="CYTH DOMAIN-CONTAINING PROTEIN"/>
    <property type="match status" value="1"/>
</dbReference>
<dbReference type="PANTHER" id="PTHR21028">
    <property type="entry name" value="SI:CH211-156B7.4"/>
    <property type="match status" value="1"/>
</dbReference>
<evidence type="ECO:0000259" key="1">
    <source>
        <dbReference type="PROSITE" id="PS51707"/>
    </source>
</evidence>
<feature type="domain" description="CYTH" evidence="1">
    <location>
        <begin position="3"/>
        <end position="172"/>
    </location>
</feature>
<dbReference type="STRING" id="478744.SAMN05444359_103114"/>
<accession>A0A1H9BGP3</accession>
<sequence length="173" mass="19650">MQKHLVEIKARSSRAATQRKILLAHGAEFKGTDHQVDHYFNVPEGRLKLRSGNIEHSLIFYKRNNQAGPKDSSVALTRIATQELANSFAQTLDAALGTWVKVDKQREIYFIDNVKFHLDEVVGLGSFLEIEAIGNSPDQRPELLAQCQQYMKLLEVRPDELVENSYSDLLTQK</sequence>
<dbReference type="SMART" id="SM01118">
    <property type="entry name" value="CYTH"/>
    <property type="match status" value="1"/>
</dbReference>
<dbReference type="RefSeq" id="WP_090165551.1">
    <property type="nucleotide sequence ID" value="NZ_FOFB01000003.1"/>
</dbReference>
<dbReference type="OrthoDB" id="271656at2"/>
<dbReference type="EMBL" id="FOFB01000003">
    <property type="protein sequence ID" value="SEP87891.1"/>
    <property type="molecule type" value="Genomic_DNA"/>
</dbReference>
<dbReference type="Gene3D" id="2.40.320.10">
    <property type="entry name" value="Hypothetical Protein Pfu-838710-001"/>
    <property type="match status" value="1"/>
</dbReference>
<name>A0A1H9BGP3_9BACT</name>
<proteinExistence type="predicted"/>
<reference evidence="3" key="1">
    <citation type="submission" date="2016-10" db="EMBL/GenBank/DDBJ databases">
        <authorList>
            <person name="Varghese N."/>
            <person name="Submissions S."/>
        </authorList>
    </citation>
    <scope>NUCLEOTIDE SEQUENCE [LARGE SCALE GENOMIC DNA]</scope>
    <source>
        <strain evidence="3">DSM 24740</strain>
    </source>
</reference>
<dbReference type="InterPro" id="IPR023577">
    <property type="entry name" value="CYTH_domain"/>
</dbReference>
<organism evidence="2 3">
    <name type="scientific">Neolewinella agarilytica</name>
    <dbReference type="NCBI Taxonomy" id="478744"/>
    <lineage>
        <taxon>Bacteria</taxon>
        <taxon>Pseudomonadati</taxon>
        <taxon>Bacteroidota</taxon>
        <taxon>Saprospiria</taxon>
        <taxon>Saprospirales</taxon>
        <taxon>Lewinellaceae</taxon>
        <taxon>Neolewinella</taxon>
    </lineage>
</organism>
<dbReference type="InterPro" id="IPR008173">
    <property type="entry name" value="Adenylyl_cyclase_CyaB"/>
</dbReference>
<dbReference type="Pfam" id="PF01928">
    <property type="entry name" value="CYTH"/>
    <property type="match status" value="1"/>
</dbReference>
<dbReference type="InParanoid" id="A0A1H9BGP3"/>
<keyword evidence="3" id="KW-1185">Reference proteome</keyword>